<gene>
    <name evidence="2" type="ORF">CNEB1095_LOCUS1660</name>
</gene>
<protein>
    <submittedName>
        <fullName evidence="2">Uncharacterized protein</fullName>
    </submittedName>
</protein>
<evidence type="ECO:0000313" key="2">
    <source>
        <dbReference type="EMBL" id="CAD8716039.1"/>
    </source>
</evidence>
<organism evidence="2">
    <name type="scientific">Chromulina nebulosa</name>
    <dbReference type="NCBI Taxonomy" id="96789"/>
    <lineage>
        <taxon>Eukaryota</taxon>
        <taxon>Sar</taxon>
        <taxon>Stramenopiles</taxon>
        <taxon>Ochrophyta</taxon>
        <taxon>Chrysophyceae</taxon>
        <taxon>Chromulinales</taxon>
        <taxon>Chromulinaceae</taxon>
        <taxon>Chromulina</taxon>
    </lineage>
</organism>
<reference evidence="2" key="1">
    <citation type="submission" date="2021-01" db="EMBL/GenBank/DDBJ databases">
        <authorList>
            <person name="Corre E."/>
            <person name="Pelletier E."/>
            <person name="Niang G."/>
            <person name="Scheremetjew M."/>
            <person name="Finn R."/>
            <person name="Kale V."/>
            <person name="Holt S."/>
            <person name="Cochrane G."/>
            <person name="Meng A."/>
            <person name="Brown T."/>
            <person name="Cohen L."/>
        </authorList>
    </citation>
    <scope>NUCLEOTIDE SEQUENCE</scope>
    <source>
        <strain evidence="2">UTEXLB2642</strain>
    </source>
</reference>
<dbReference type="AlphaFoldDB" id="A0A7S0STA3"/>
<proteinExistence type="predicted"/>
<keyword evidence="1" id="KW-0472">Membrane</keyword>
<name>A0A7S0STA3_9STRA</name>
<feature type="transmembrane region" description="Helical" evidence="1">
    <location>
        <begin position="7"/>
        <end position="28"/>
    </location>
</feature>
<evidence type="ECO:0000256" key="1">
    <source>
        <dbReference type="SAM" id="Phobius"/>
    </source>
</evidence>
<keyword evidence="1" id="KW-0812">Transmembrane</keyword>
<dbReference type="EMBL" id="HBFD01002581">
    <property type="protein sequence ID" value="CAD8716039.1"/>
    <property type="molecule type" value="Transcribed_RNA"/>
</dbReference>
<keyword evidence="1" id="KW-1133">Transmembrane helix</keyword>
<accession>A0A7S0STA3</accession>
<sequence length="374" mass="43327">MIKIKINYYLHCFFLLYIIVILSQLVIIKCGSKEKDNSNNNKDSTKKKITPINIAFCLTGQLARLELSSKIQNIFIPNAKLGHQVHLFILLDDEVDHVKQTFWKYDYSDSPFLHYDADRMRSYLKKKIEATGMQDNIKYKIRLEPPIQSHYQIVGNVIPVADKIIKRPNPKMGGEMPEGGIEPAAVRFQNNMRWLGGLRDCVKWVQQSEYEQRIFYDLVVRLRDDTFAFGKWILSFEKFGNALTSARTGSFRGVNDHNFVVDRQYADILFRGLTEDYYFNKTLANEPWGNPEHRIYMLATANGIKVQNQTVCEEPLIPLRGKYNSSHWLLHASYASKFTDECNDPHTIINDQCICDKKWIKLFQNGVVAVDLVG</sequence>